<name>A0AAJ5MND0_9PSED</name>
<dbReference type="PANTHER" id="PTHR47751:SF1">
    <property type="entry name" value="SUPERFAMILY HYDROLASE, PUTATIVE (AFU_ORTHOLOGUE AFUA_2G16580)-RELATED"/>
    <property type="match status" value="1"/>
</dbReference>
<organism evidence="2 3">
    <name type="scientific">Pseudomonas soli</name>
    <dbReference type="NCBI Taxonomy" id="1306993"/>
    <lineage>
        <taxon>Bacteria</taxon>
        <taxon>Pseudomonadati</taxon>
        <taxon>Pseudomonadota</taxon>
        <taxon>Gammaproteobacteria</taxon>
        <taxon>Pseudomonadales</taxon>
        <taxon>Pseudomonadaceae</taxon>
        <taxon>Pseudomonas</taxon>
    </lineage>
</organism>
<dbReference type="InterPro" id="IPR051411">
    <property type="entry name" value="Polyketide_trans_af380"/>
</dbReference>
<feature type="domain" description="Dienelactone hydrolase" evidence="1">
    <location>
        <begin position="33"/>
        <end position="142"/>
    </location>
</feature>
<keyword evidence="2" id="KW-0378">Hydrolase</keyword>
<dbReference type="InterPro" id="IPR029058">
    <property type="entry name" value="AB_hydrolase_fold"/>
</dbReference>
<dbReference type="Gene3D" id="1.10.10.800">
    <property type="match status" value="1"/>
</dbReference>
<protein>
    <submittedName>
        <fullName evidence="2">Alpha/beta hydrolase</fullName>
    </submittedName>
</protein>
<sequence>MSDITIKHINYRNLGWDTAANLYLPAGFDPAGQYPAIVSTHPIGSCKEQTSGNVYGAGLAREGFVVLAFDASFQGASGGEPRFVEDPSIRVSDIRFAIDYLMTLPYVDPACIGAIGICGGGAYTVHAAITDHRIKALVSITGVNFGRLIREGFSQFDPLSALQAMAAQRTAEARGGARQVINYLPTSVEEGRKAGVTDIDVLEATEYYRTPRGQQPNGATSGLFSFNSAAFGWDAFLHAEVLLTQPLLVVMGDKPGGFGAYRDGWEIYGRAASTDKQMFVAEGWSHYDLYDKPEPVAQAMAQMVPFLRKHLS</sequence>
<dbReference type="InterPro" id="IPR002925">
    <property type="entry name" value="Dienelactn_hydro"/>
</dbReference>
<evidence type="ECO:0000259" key="1">
    <source>
        <dbReference type="Pfam" id="PF01738"/>
    </source>
</evidence>
<dbReference type="GO" id="GO:0016787">
    <property type="term" value="F:hydrolase activity"/>
    <property type="evidence" value="ECO:0007669"/>
    <property type="project" value="UniProtKB-KW"/>
</dbReference>
<evidence type="ECO:0000313" key="2">
    <source>
        <dbReference type="EMBL" id="UXZ47201.1"/>
    </source>
</evidence>
<dbReference type="RefSeq" id="WP_023630829.1">
    <property type="nucleotide sequence ID" value="NZ_CATKPM010000055.1"/>
</dbReference>
<dbReference type="Pfam" id="PF01738">
    <property type="entry name" value="DLH"/>
    <property type="match status" value="1"/>
</dbReference>
<dbReference type="EMBL" id="CP083803">
    <property type="protein sequence ID" value="UXZ47201.1"/>
    <property type="molecule type" value="Genomic_DNA"/>
</dbReference>
<gene>
    <name evidence="2" type="ORF">K7K07_09420</name>
</gene>
<evidence type="ECO:0000313" key="3">
    <source>
        <dbReference type="Proteomes" id="UP001209279"/>
    </source>
</evidence>
<dbReference type="AlphaFoldDB" id="A0AAJ5MND0"/>
<accession>A0AAJ5MND0</accession>
<dbReference type="PANTHER" id="PTHR47751">
    <property type="entry name" value="SUPERFAMILY HYDROLASE, PUTATIVE (AFU_ORTHOLOGUE AFUA_2G16580)-RELATED"/>
    <property type="match status" value="1"/>
</dbReference>
<dbReference type="Proteomes" id="UP001209279">
    <property type="component" value="Chromosome"/>
</dbReference>
<dbReference type="KEGG" id="pmos:O165_008975"/>
<proteinExistence type="predicted"/>
<dbReference type="SUPFAM" id="SSF53474">
    <property type="entry name" value="alpha/beta-Hydrolases"/>
    <property type="match status" value="1"/>
</dbReference>
<reference evidence="2" key="1">
    <citation type="submission" date="2021-08" db="EMBL/GenBank/DDBJ databases">
        <authorList>
            <person name="Yaryura P.M."/>
            <person name="Bianco M.I."/>
            <person name="Morais C."/>
            <person name="Setubal J.C."/>
        </authorList>
    </citation>
    <scope>NUCLEOTIDE SEQUENCE</scope>
    <source>
        <strain evidence="2">AP1</strain>
    </source>
</reference>
<dbReference type="Gene3D" id="3.40.50.1820">
    <property type="entry name" value="alpha/beta hydrolase"/>
    <property type="match status" value="1"/>
</dbReference>